<dbReference type="PROSITE" id="PS00589">
    <property type="entry name" value="PTS_HPR_SER"/>
    <property type="match status" value="1"/>
</dbReference>
<reference evidence="2" key="2">
    <citation type="journal article" date="2021" name="PeerJ">
        <title>Extensive microbial diversity within the chicken gut microbiome revealed by metagenomics and culture.</title>
        <authorList>
            <person name="Gilroy R."/>
            <person name="Ravi A."/>
            <person name="Getino M."/>
            <person name="Pursley I."/>
            <person name="Horton D.L."/>
            <person name="Alikhan N.F."/>
            <person name="Baker D."/>
            <person name="Gharbi K."/>
            <person name="Hall N."/>
            <person name="Watson M."/>
            <person name="Adriaenssens E.M."/>
            <person name="Foster-Nyarko E."/>
            <person name="Jarju S."/>
            <person name="Secka A."/>
            <person name="Antonio M."/>
            <person name="Oren A."/>
            <person name="Chaudhuri R.R."/>
            <person name="La Ragione R."/>
            <person name="Hildebrand F."/>
            <person name="Pallen M.J."/>
        </authorList>
    </citation>
    <scope>NUCLEOTIDE SEQUENCE</scope>
    <source>
        <strain evidence="2">ChiHile30-977</strain>
    </source>
</reference>
<dbReference type="Gene3D" id="3.30.1340.10">
    <property type="entry name" value="HPr-like"/>
    <property type="match status" value="1"/>
</dbReference>
<dbReference type="CDD" id="cd00367">
    <property type="entry name" value="PTS-HPr_like"/>
    <property type="match status" value="1"/>
</dbReference>
<comment type="caution">
    <text evidence="2">The sequence shown here is derived from an EMBL/GenBank/DDBJ whole genome shotgun (WGS) entry which is preliminary data.</text>
</comment>
<dbReference type="EMBL" id="DVFI01000123">
    <property type="protein sequence ID" value="HIQ63743.1"/>
    <property type="molecule type" value="Genomic_DNA"/>
</dbReference>
<dbReference type="Proteomes" id="UP000886819">
    <property type="component" value="Unassembled WGS sequence"/>
</dbReference>
<dbReference type="InterPro" id="IPR035895">
    <property type="entry name" value="HPr-like_sf"/>
</dbReference>
<dbReference type="PRINTS" id="PR00107">
    <property type="entry name" value="PHOSPHOCPHPR"/>
</dbReference>
<protein>
    <submittedName>
        <fullName evidence="2">HPr family phosphocarrier protein</fullName>
    </submittedName>
</protein>
<dbReference type="AlphaFoldDB" id="A0A9D0YXH2"/>
<name>A0A9D0YXH2_9FIRM</name>
<sequence>MIREEITVVPNGRLQSRAAALLVQEACKYTSRILIEQGSKTINAKSMMGVLSLGIPSQNTMLLIAEGADE</sequence>
<dbReference type="PROSITE" id="PS51350">
    <property type="entry name" value="PTS_HPR_DOM"/>
    <property type="match status" value="1"/>
</dbReference>
<evidence type="ECO:0000313" key="2">
    <source>
        <dbReference type="EMBL" id="HIQ63743.1"/>
    </source>
</evidence>
<dbReference type="NCBIfam" id="TIGR01003">
    <property type="entry name" value="PTS_HPr_family"/>
    <property type="match status" value="1"/>
</dbReference>
<evidence type="ECO:0000313" key="3">
    <source>
        <dbReference type="Proteomes" id="UP000886819"/>
    </source>
</evidence>
<proteinExistence type="predicted"/>
<dbReference type="InterPro" id="IPR002114">
    <property type="entry name" value="PTS_HPr_Ser_P_site"/>
</dbReference>
<gene>
    <name evidence="2" type="ORF">IAA66_09215</name>
</gene>
<dbReference type="SUPFAM" id="SSF55594">
    <property type="entry name" value="HPr-like"/>
    <property type="match status" value="1"/>
</dbReference>
<dbReference type="PANTHER" id="PTHR33705:SF5">
    <property type="entry name" value="HPR-LIKE PROTEIN CRH"/>
    <property type="match status" value="1"/>
</dbReference>
<dbReference type="PANTHER" id="PTHR33705">
    <property type="entry name" value="PHOSPHOCARRIER PROTEIN HPR"/>
    <property type="match status" value="1"/>
</dbReference>
<feature type="domain" description="HPr" evidence="1">
    <location>
        <begin position="1"/>
        <end position="70"/>
    </location>
</feature>
<feature type="non-terminal residue" evidence="2">
    <location>
        <position position="70"/>
    </location>
</feature>
<reference evidence="2" key="1">
    <citation type="submission" date="2020-10" db="EMBL/GenBank/DDBJ databases">
        <authorList>
            <person name="Gilroy R."/>
        </authorList>
    </citation>
    <scope>NUCLEOTIDE SEQUENCE</scope>
    <source>
        <strain evidence="2">ChiHile30-977</strain>
    </source>
</reference>
<dbReference type="InterPro" id="IPR050399">
    <property type="entry name" value="HPr"/>
</dbReference>
<organism evidence="2 3">
    <name type="scientific">Candidatus Avichristensenella intestinipullorum</name>
    <dbReference type="NCBI Taxonomy" id="2840693"/>
    <lineage>
        <taxon>Bacteria</taxon>
        <taxon>Bacillati</taxon>
        <taxon>Bacillota</taxon>
        <taxon>Clostridia</taxon>
        <taxon>Candidatus Avichristensenella</taxon>
    </lineage>
</organism>
<evidence type="ECO:0000259" key="1">
    <source>
        <dbReference type="PROSITE" id="PS51350"/>
    </source>
</evidence>
<dbReference type="Pfam" id="PF00381">
    <property type="entry name" value="PTS-HPr"/>
    <property type="match status" value="1"/>
</dbReference>
<dbReference type="InterPro" id="IPR000032">
    <property type="entry name" value="HPr-like"/>
</dbReference>
<accession>A0A9D0YXH2</accession>